<dbReference type="PANTHER" id="PTHR47797:SF3">
    <property type="entry name" value="CYTOCHROME B561 DOMAIN-CONTAINING PROTEIN"/>
    <property type="match status" value="1"/>
</dbReference>
<dbReference type="SMART" id="SM00665">
    <property type="entry name" value="B561"/>
    <property type="match status" value="1"/>
</dbReference>
<dbReference type="SUPFAM" id="SSF49344">
    <property type="entry name" value="CBD9-like"/>
    <property type="match status" value="1"/>
</dbReference>
<feature type="transmembrane region" description="Helical" evidence="7">
    <location>
        <begin position="192"/>
        <end position="214"/>
    </location>
</feature>
<feature type="chain" id="PRO_5042027875" description="Cytochrome b561 domain-containing protein" evidence="8">
    <location>
        <begin position="18"/>
        <end position="374"/>
    </location>
</feature>
<evidence type="ECO:0000256" key="5">
    <source>
        <dbReference type="ARBA" id="ARBA00022989"/>
    </source>
</evidence>
<proteinExistence type="predicted"/>
<feature type="signal peptide" evidence="8">
    <location>
        <begin position="1"/>
        <end position="17"/>
    </location>
</feature>
<feature type="domain" description="Cytochrome b561" evidence="9">
    <location>
        <begin position="152"/>
        <end position="361"/>
    </location>
</feature>
<keyword evidence="11" id="KW-1185">Reference proteome</keyword>
<dbReference type="Gene3D" id="1.20.120.1770">
    <property type="match status" value="1"/>
</dbReference>
<evidence type="ECO:0000256" key="7">
    <source>
        <dbReference type="SAM" id="Phobius"/>
    </source>
</evidence>
<keyword evidence="6 7" id="KW-0472">Membrane</keyword>
<dbReference type="CDD" id="cd08760">
    <property type="entry name" value="Cyt_b561_FRRS1_like"/>
    <property type="match status" value="1"/>
</dbReference>
<dbReference type="InterPro" id="IPR036927">
    <property type="entry name" value="Cyt_c_oxase-like_su1_sf"/>
</dbReference>
<feature type="transmembrane region" description="Helical" evidence="7">
    <location>
        <begin position="335"/>
        <end position="354"/>
    </location>
</feature>
<dbReference type="PANTHER" id="PTHR47797">
    <property type="entry name" value="DEHYDROGENASE, PUTATIVE (AFU_ORTHOLOGUE AFUA_8G05805)-RELATED"/>
    <property type="match status" value="1"/>
</dbReference>
<feature type="transmembrane region" description="Helical" evidence="7">
    <location>
        <begin position="226"/>
        <end position="251"/>
    </location>
</feature>
<comment type="subcellular location">
    <subcellularLocation>
        <location evidence="1">Membrane</location>
    </subcellularLocation>
</comment>
<evidence type="ECO:0000256" key="2">
    <source>
        <dbReference type="ARBA" id="ARBA00022448"/>
    </source>
</evidence>
<evidence type="ECO:0000256" key="3">
    <source>
        <dbReference type="ARBA" id="ARBA00022692"/>
    </source>
</evidence>
<evidence type="ECO:0000259" key="9">
    <source>
        <dbReference type="PROSITE" id="PS50939"/>
    </source>
</evidence>
<dbReference type="AlphaFoldDB" id="A0AAD5UKB3"/>
<dbReference type="GO" id="GO:0005739">
    <property type="term" value="C:mitochondrion"/>
    <property type="evidence" value="ECO:0007669"/>
    <property type="project" value="UniProtKB-ARBA"/>
</dbReference>
<keyword evidence="3 7" id="KW-0812">Transmembrane</keyword>
<evidence type="ECO:0000313" key="10">
    <source>
        <dbReference type="EMBL" id="KAJ3259813.1"/>
    </source>
</evidence>
<evidence type="ECO:0000256" key="6">
    <source>
        <dbReference type="ARBA" id="ARBA00023136"/>
    </source>
</evidence>
<keyword evidence="2" id="KW-0813">Transport</keyword>
<evidence type="ECO:0000256" key="4">
    <source>
        <dbReference type="ARBA" id="ARBA00022982"/>
    </source>
</evidence>
<dbReference type="GO" id="GO:0016020">
    <property type="term" value="C:membrane"/>
    <property type="evidence" value="ECO:0007669"/>
    <property type="project" value="UniProtKB-SubCell"/>
</dbReference>
<sequence>MLQFLFIQSLLAAKVCYDQVCVIATPVKSQTCFTIHSAYEGWNAIGVGSDRMSGSDIVIGWQNSTFGTTLVNLAGKGHFRPQINAHQVAYLVPLFDPKPEWSAQSFSFCRPTLVEKDSLNPVTANSKYILAVSNTLPVNVDSSSSSFGYHDKRFIFDLDATIPTAYIVHGVRDSPPRGNPDPTASIPYDQILMMHGLSMVFAWLIAPFAGIFIARYLKAQLGHSWYIAHKLIMGLVGIITVVSVTLVAMYYSQPHFSNSTLVGNIHVKIGLTVLILVFVQILLGIVSNHLFDKDRQSVPWWDQTHWWLGRTLLVLSVFNVFLGINLYYSDSSVPGFVNLICGAVLGIALCAFLYGEFVLGATIHVGYKEIPDQE</sequence>
<dbReference type="Pfam" id="PF03188">
    <property type="entry name" value="Cytochrom_B561"/>
    <property type="match status" value="1"/>
</dbReference>
<keyword evidence="5 7" id="KW-1133">Transmembrane helix</keyword>
<organism evidence="10 11">
    <name type="scientific">Boothiomyces macroporosus</name>
    <dbReference type="NCBI Taxonomy" id="261099"/>
    <lineage>
        <taxon>Eukaryota</taxon>
        <taxon>Fungi</taxon>
        <taxon>Fungi incertae sedis</taxon>
        <taxon>Chytridiomycota</taxon>
        <taxon>Chytridiomycota incertae sedis</taxon>
        <taxon>Chytridiomycetes</taxon>
        <taxon>Rhizophydiales</taxon>
        <taxon>Terramycetaceae</taxon>
        <taxon>Boothiomyces</taxon>
    </lineage>
</organism>
<dbReference type="InterPro" id="IPR006593">
    <property type="entry name" value="Cyt_b561/ferric_Rdtase_TM"/>
</dbReference>
<dbReference type="Gene3D" id="2.60.40.1210">
    <property type="entry name" value="Cellobiose dehydrogenase, cytochrome domain"/>
    <property type="match status" value="1"/>
</dbReference>
<accession>A0AAD5UKB3</accession>
<name>A0AAD5UKB3_9FUNG</name>
<feature type="transmembrane region" description="Helical" evidence="7">
    <location>
        <begin position="271"/>
        <end position="291"/>
    </location>
</feature>
<comment type="caution">
    <text evidence="10">The sequence shown here is derived from an EMBL/GenBank/DDBJ whole genome shotgun (WGS) entry which is preliminary data.</text>
</comment>
<keyword evidence="8" id="KW-0732">Signal</keyword>
<feature type="transmembrane region" description="Helical" evidence="7">
    <location>
        <begin position="312"/>
        <end position="329"/>
    </location>
</feature>
<dbReference type="EMBL" id="JADGKB010000015">
    <property type="protein sequence ID" value="KAJ3259813.1"/>
    <property type="molecule type" value="Genomic_DNA"/>
</dbReference>
<protein>
    <recommendedName>
        <fullName evidence="9">Cytochrome b561 domain-containing protein</fullName>
    </recommendedName>
</protein>
<evidence type="ECO:0000256" key="1">
    <source>
        <dbReference type="ARBA" id="ARBA00004370"/>
    </source>
</evidence>
<dbReference type="Proteomes" id="UP001210925">
    <property type="component" value="Unassembled WGS sequence"/>
</dbReference>
<evidence type="ECO:0000256" key="8">
    <source>
        <dbReference type="SAM" id="SignalP"/>
    </source>
</evidence>
<dbReference type="PROSITE" id="PS50939">
    <property type="entry name" value="CYTOCHROME_B561"/>
    <property type="match status" value="1"/>
</dbReference>
<gene>
    <name evidence="10" type="ORF">HK103_001704</name>
</gene>
<evidence type="ECO:0000313" key="11">
    <source>
        <dbReference type="Proteomes" id="UP001210925"/>
    </source>
</evidence>
<keyword evidence="4" id="KW-0249">Electron transport</keyword>
<reference evidence="10" key="1">
    <citation type="submission" date="2020-05" db="EMBL/GenBank/DDBJ databases">
        <title>Phylogenomic resolution of chytrid fungi.</title>
        <authorList>
            <person name="Stajich J.E."/>
            <person name="Amses K."/>
            <person name="Simmons R."/>
            <person name="Seto K."/>
            <person name="Myers J."/>
            <person name="Bonds A."/>
            <person name="Quandt C.A."/>
            <person name="Barry K."/>
            <person name="Liu P."/>
            <person name="Grigoriev I."/>
            <person name="Longcore J.E."/>
            <person name="James T.Y."/>
        </authorList>
    </citation>
    <scope>NUCLEOTIDE SEQUENCE</scope>
    <source>
        <strain evidence="10">PLAUS21</strain>
    </source>
</reference>
<dbReference type="SUPFAM" id="SSF81442">
    <property type="entry name" value="Cytochrome c oxidase subunit I-like"/>
    <property type="match status" value="1"/>
</dbReference>